<dbReference type="AlphaFoldDB" id="A0A9P0VVE2"/>
<dbReference type="InterPro" id="IPR028565">
    <property type="entry name" value="MHD"/>
</dbReference>
<dbReference type="EMBL" id="CAKXYY010000001">
    <property type="protein sequence ID" value="CAH2350203.1"/>
    <property type="molecule type" value="Genomic_DNA"/>
</dbReference>
<feature type="compositionally biased region" description="Basic and acidic residues" evidence="1">
    <location>
        <begin position="478"/>
        <end position="496"/>
    </location>
</feature>
<dbReference type="InterPro" id="IPR049609">
    <property type="entry name" value="Syp1-like_MHD"/>
</dbReference>
<evidence type="ECO:0000256" key="1">
    <source>
        <dbReference type="SAM" id="MobiDB-lite"/>
    </source>
</evidence>
<reference evidence="3" key="1">
    <citation type="submission" date="2022-03" db="EMBL/GenBank/DDBJ databases">
        <authorList>
            <person name="Legras J.-L."/>
            <person name="Devillers H."/>
            <person name="Grondin C."/>
        </authorList>
    </citation>
    <scope>NUCLEOTIDE SEQUENCE</scope>
    <source>
        <strain evidence="3">CLIB 1423</strain>
    </source>
</reference>
<name>A0A9P0VVE2_9ASCO</name>
<dbReference type="Gene3D" id="1.20.1270.60">
    <property type="entry name" value="Arfaptin homology (AH) domain/BAR domain"/>
    <property type="match status" value="1"/>
</dbReference>
<evidence type="ECO:0000313" key="3">
    <source>
        <dbReference type="EMBL" id="CAH2350203.1"/>
    </source>
</evidence>
<feature type="compositionally biased region" description="Polar residues" evidence="1">
    <location>
        <begin position="563"/>
        <end position="579"/>
    </location>
</feature>
<feature type="region of interest" description="Disordered" evidence="1">
    <location>
        <begin position="68"/>
        <end position="109"/>
    </location>
</feature>
<feature type="region of interest" description="Disordered" evidence="1">
    <location>
        <begin position="558"/>
        <end position="641"/>
    </location>
</feature>
<accession>A0A9P0VVE2</accession>
<proteinExistence type="predicted"/>
<comment type="caution">
    <text evidence="3">The sequence shown here is derived from an EMBL/GenBank/DDBJ whole genome shotgun (WGS) entry which is preliminary data.</text>
</comment>
<dbReference type="Pfam" id="PF10291">
    <property type="entry name" value="muHD"/>
    <property type="match status" value="1"/>
</dbReference>
<evidence type="ECO:0000313" key="4">
    <source>
        <dbReference type="Proteomes" id="UP000837801"/>
    </source>
</evidence>
<dbReference type="InterPro" id="IPR027267">
    <property type="entry name" value="AH/BAR_dom_sf"/>
</dbReference>
<protein>
    <submittedName>
        <fullName evidence="3">Suppressor of yeast profilin deletion</fullName>
    </submittedName>
</protein>
<organism evidence="3 4">
    <name type="scientific">[Candida] railenensis</name>
    <dbReference type="NCBI Taxonomy" id="45579"/>
    <lineage>
        <taxon>Eukaryota</taxon>
        <taxon>Fungi</taxon>
        <taxon>Dikarya</taxon>
        <taxon>Ascomycota</taxon>
        <taxon>Saccharomycotina</taxon>
        <taxon>Pichiomycetes</taxon>
        <taxon>Debaryomycetaceae</taxon>
        <taxon>Kurtzmaniella</taxon>
    </lineage>
</organism>
<evidence type="ECO:0000259" key="2">
    <source>
        <dbReference type="PROSITE" id="PS51072"/>
    </source>
</evidence>
<feature type="compositionally biased region" description="Polar residues" evidence="1">
    <location>
        <begin position="599"/>
        <end position="629"/>
    </location>
</feature>
<sequence>MSESKYEFATSILTSKTPLQAAAILPHTLNSSQNLVQNKLIAWFQRYSSEIQRHNHALGELLSEGAGILGYGPPPNSPTTATSKQPPSKNKRGDVAPGGAPAKPNPDDLGSFNKVWNTFLRSIELEVHSNEQFFKNIKLETLSPLKDFVTNDVRYSELVLNSQELQEIARDLSSGGSNNSEYQWNVKAPQIFDNLENFEKIKSQLLFDVILAYFNSSNTKYSKLVGNSENSVNYLLGTYKLDEEMNLYLQYLLKSDFSSELSIPPPPPPSQKHQEKRLSSFAKLSGNNNNGHTNHDLASTYSSASGTSGSKKPSKLKSKVGSIFGRKKNKKASAGTTMDSTIQETESITSSLIQPGATRSTRNRSFDSLGNALVGQPPVHSNGARRESDLYQSRQKETGTTAAPIPAPVPASQPQKPIVAQGPIHEDVPIPPAKPLSSTSVPLTPKPKQVNAIPPVADSPNVIKYDSSSSSSSEEAEEGRATENRKSLLQQHDLDHPPIGSTVLPPASTFQPLHREHLSESTTATVGKFSFEAGDDERPISTTPKEQQRNVFEEPSAFLNDPHASNSFAPDVPNSQNGNTVPTTGTSAPPPPPSRKAHSTATTPFKDNQSITSSDLSNVQSLQSSNTGSRNRKDIKSQYFHNLPNARDSVIAPRKLSKQDTGNSSILRHLNGSSGDIFKHGEEQYQVGLNASIAEVINASFKDDKLVRRQLLGEIAFNYKPDPSNPVNESDLEQFPIVIQSKFEKVNLNNQFVSKNPNFDDVYLVDPQFIVSKTLGGLKYLKTLDQVPVLIHQAWKFEDHQASVILNLKLNSQYSESLTLENVIISVALSNSVQTSSASSKPSGTFNKDLNRITWRLTHPITLTADKGEQLIARFMTNGKGSEHESGIQLKFSVINPPKSTELFLNGIEVPSIRSLVSGSYSGHI</sequence>
<keyword evidence="4" id="KW-1185">Reference proteome</keyword>
<gene>
    <name evidence="3" type="ORF">CLIB1423_01S04830</name>
</gene>
<feature type="domain" description="MHD" evidence="2">
    <location>
        <begin position="686"/>
        <end position="925"/>
    </location>
</feature>
<feature type="compositionally biased region" description="Polar residues" evidence="1">
    <location>
        <begin position="285"/>
        <end position="301"/>
    </location>
</feature>
<dbReference type="Proteomes" id="UP000837801">
    <property type="component" value="Unassembled WGS sequence"/>
</dbReference>
<feature type="compositionally biased region" description="Low complexity" evidence="1">
    <location>
        <begin position="340"/>
        <end position="351"/>
    </location>
</feature>
<dbReference type="OrthoDB" id="331602at2759"/>
<feature type="region of interest" description="Disordered" evidence="1">
    <location>
        <begin position="283"/>
        <end position="508"/>
    </location>
</feature>
<dbReference type="PROSITE" id="PS51072">
    <property type="entry name" value="MHD"/>
    <property type="match status" value="1"/>
</dbReference>
<feature type="compositionally biased region" description="Low complexity" evidence="1">
    <location>
        <begin position="302"/>
        <end position="311"/>
    </location>
</feature>
<dbReference type="CDD" id="cd09264">
    <property type="entry name" value="AP_Syp1_MHD"/>
    <property type="match status" value="1"/>
</dbReference>
<dbReference type="InterPro" id="IPR018808">
    <property type="entry name" value="Muniscin_C"/>
</dbReference>
<feature type="compositionally biased region" description="Basic and acidic residues" evidence="1">
    <location>
        <begin position="384"/>
        <end position="397"/>
    </location>
</feature>
<feature type="compositionally biased region" description="Polar residues" evidence="1">
    <location>
        <begin position="78"/>
        <end position="88"/>
    </location>
</feature>